<evidence type="ECO:0000256" key="1">
    <source>
        <dbReference type="SAM" id="Phobius"/>
    </source>
</evidence>
<evidence type="ECO:0000313" key="3">
    <source>
        <dbReference type="EMBL" id="JAP99937.1"/>
    </source>
</evidence>
<dbReference type="EMBL" id="GDHC01018691">
    <property type="protein sequence ID" value="JAP99937.1"/>
    <property type="molecule type" value="Transcribed_RNA"/>
</dbReference>
<reference evidence="2" key="2">
    <citation type="submission" date="2014-07" db="EMBL/GenBank/DDBJ databases">
        <authorList>
            <person name="Hull J."/>
        </authorList>
    </citation>
    <scope>NUCLEOTIDE SEQUENCE</scope>
</reference>
<feature type="transmembrane region" description="Helical" evidence="1">
    <location>
        <begin position="108"/>
        <end position="125"/>
    </location>
</feature>
<dbReference type="AlphaFoldDB" id="A0A0A9Y213"/>
<feature type="transmembrane region" description="Helical" evidence="1">
    <location>
        <begin position="38"/>
        <end position="58"/>
    </location>
</feature>
<dbReference type="EMBL" id="GBHO01016517">
    <property type="protein sequence ID" value="JAG27087.1"/>
    <property type="molecule type" value="Transcribed_RNA"/>
</dbReference>
<name>A0A0A9Y213_LYGHE</name>
<organism evidence="2">
    <name type="scientific">Lygus hesperus</name>
    <name type="common">Western plant bug</name>
    <dbReference type="NCBI Taxonomy" id="30085"/>
    <lineage>
        <taxon>Eukaryota</taxon>
        <taxon>Metazoa</taxon>
        <taxon>Ecdysozoa</taxon>
        <taxon>Arthropoda</taxon>
        <taxon>Hexapoda</taxon>
        <taxon>Insecta</taxon>
        <taxon>Pterygota</taxon>
        <taxon>Neoptera</taxon>
        <taxon>Paraneoptera</taxon>
        <taxon>Hemiptera</taxon>
        <taxon>Heteroptera</taxon>
        <taxon>Panheteroptera</taxon>
        <taxon>Cimicomorpha</taxon>
        <taxon>Miridae</taxon>
        <taxon>Mirini</taxon>
        <taxon>Lygus</taxon>
    </lineage>
</organism>
<protein>
    <submittedName>
        <fullName evidence="2">Uncharacterized protein</fullName>
    </submittedName>
</protein>
<feature type="transmembrane region" description="Helical" evidence="1">
    <location>
        <begin position="304"/>
        <end position="324"/>
    </location>
</feature>
<reference evidence="2" key="1">
    <citation type="journal article" date="2014" name="PLoS ONE">
        <title>Transcriptome-Based Identification of ABC Transporters in the Western Tarnished Plant Bug Lygus hesperus.</title>
        <authorList>
            <person name="Hull J.J."/>
            <person name="Chaney K."/>
            <person name="Geib S.M."/>
            <person name="Fabrick J.A."/>
            <person name="Brent C.S."/>
            <person name="Walsh D."/>
            <person name="Lavine L.C."/>
        </authorList>
    </citation>
    <scope>NUCLEOTIDE SEQUENCE</scope>
</reference>
<evidence type="ECO:0000313" key="2">
    <source>
        <dbReference type="EMBL" id="JAG27087.1"/>
    </source>
</evidence>
<accession>A0A0A9Y213</accession>
<gene>
    <name evidence="2" type="ORF">CM83_20066</name>
    <name evidence="3" type="ORF">g.27427</name>
</gene>
<keyword evidence="1" id="KW-1133">Transmembrane helix</keyword>
<reference evidence="3" key="3">
    <citation type="journal article" date="2016" name="Gigascience">
        <title>De novo construction of an expanded transcriptome assembly for the western tarnished plant bug, Lygus hesperus.</title>
        <authorList>
            <person name="Tassone E.E."/>
            <person name="Geib S.M."/>
            <person name="Hall B."/>
            <person name="Fabrick J.A."/>
            <person name="Brent C.S."/>
            <person name="Hull J.J."/>
        </authorList>
    </citation>
    <scope>NUCLEOTIDE SEQUENCE</scope>
</reference>
<sequence>MLVTATLVLTTTILFVCCTSYCATGESARLRTSFPNLRLFALLSALRCSYLATLWIVGSSTSTRTVLLSLPPPVLLLLLLPCTLVLSYRSTCWLCTHSPLAYLRPRTTFSTTYPTVFFALFRSIFCSSCHRSSSRCRFCSMVVVSGRFVGPACAVTPTAPSVPSVSATSHSGSSSLPQHSLFSDSLLAQFHSSGPSIRTPLLRIRCILAPYLVGSTSHPLHVCILCCMLLYSVPCSSPTMLRMFRHCIARFLNRNSARFRNLRPFHLPRMFRRCIGSCTYPSVSLHSTPSNTPNTLPPAVRQSILLATLVLYLGCCTVLAICYSSCCNLSHFSRIVHLGRSLATFSGTNSYCIPRCFLRMCYCCCTTTASSHRCTCTSIAHNLFLRCCMYRPHMLSVLHYCISVLACTPHSLLALLMCTPVLRNCRWRIALASPTDSSVV</sequence>
<feature type="transmembrane region" description="Helical" evidence="1">
    <location>
        <begin position="65"/>
        <end position="88"/>
    </location>
</feature>
<feature type="transmembrane region" description="Helical" evidence="1">
    <location>
        <begin position="397"/>
        <end position="417"/>
    </location>
</feature>
<feature type="transmembrane region" description="Helical" evidence="1">
    <location>
        <begin position="208"/>
        <end position="233"/>
    </location>
</feature>
<keyword evidence="1" id="KW-0812">Transmembrane</keyword>
<proteinExistence type="predicted"/>
<keyword evidence="1" id="KW-0472">Membrane</keyword>